<dbReference type="Pfam" id="PF00957">
    <property type="entry name" value="Synaptobrevin"/>
    <property type="match status" value="1"/>
</dbReference>
<dbReference type="PROSITE" id="PS50892">
    <property type="entry name" value="V_SNARE"/>
    <property type="match status" value="1"/>
</dbReference>
<dbReference type="SMART" id="SM01270">
    <property type="entry name" value="Longin"/>
    <property type="match status" value="1"/>
</dbReference>
<sequence length="200" mass="23100">MVKLFYLGVMYKRDGNTVRCLRSAQDLSSFGFFQRNSVGEFMKFTGKVLVERSEISSRSSVKEQEYVCHVYIRSDRLAGVVVSDQEYPNRVAHTLISRILDEFSDSVPQAQWSTINEFQAPYTKLDMYLNKFQNPKEADAMTKIQNDLDETKIILHNTISGILERGEKLDNLVAKSEDLSVQSKVFYKTARKTNQCCQYY</sequence>
<dbReference type="GO" id="GO:0000139">
    <property type="term" value="C:Golgi membrane"/>
    <property type="evidence" value="ECO:0007669"/>
    <property type="project" value="UniProtKB-SubCell"/>
</dbReference>
<gene>
    <name evidence="13" type="ORF">RDWZM_009980</name>
</gene>
<keyword evidence="6" id="KW-0449">Lipoprotein</keyword>
<keyword evidence="10" id="KW-0175">Coiled coil</keyword>
<dbReference type="SUPFAM" id="SSF64356">
    <property type="entry name" value="SNARE-like"/>
    <property type="match status" value="1"/>
</dbReference>
<evidence type="ECO:0000313" key="13">
    <source>
        <dbReference type="EMBL" id="KAJ6215480.1"/>
    </source>
</evidence>
<reference evidence="13" key="1">
    <citation type="submission" date="2022-12" db="EMBL/GenBank/DDBJ databases">
        <title>Genome assemblies of Blomia tropicalis.</title>
        <authorList>
            <person name="Cui Y."/>
        </authorList>
    </citation>
    <scope>NUCLEOTIDE SEQUENCE</scope>
    <source>
        <tissue evidence="13">Adult mites</tissue>
    </source>
</reference>
<keyword evidence="3" id="KW-0488">Methylation</keyword>
<dbReference type="Gene3D" id="3.30.450.50">
    <property type="entry name" value="Longin domain"/>
    <property type="match status" value="1"/>
</dbReference>
<evidence type="ECO:0000256" key="6">
    <source>
        <dbReference type="ARBA" id="ARBA00023288"/>
    </source>
</evidence>
<evidence type="ECO:0000313" key="14">
    <source>
        <dbReference type="Proteomes" id="UP001142055"/>
    </source>
</evidence>
<dbReference type="EMBL" id="JAPWDV010000004">
    <property type="protein sequence ID" value="KAJ6215480.1"/>
    <property type="molecule type" value="Genomic_DNA"/>
</dbReference>
<accession>A0A9Q0M0U7</accession>
<comment type="subcellular location">
    <subcellularLocation>
        <location evidence="9">Cytoplasmic vesicle membrane</location>
        <topology evidence="9">Lipid-anchor</topology>
        <orientation evidence="9">Cytoplasmic side</orientation>
    </subcellularLocation>
    <subcellularLocation>
        <location evidence="1">Golgi apparatus membrane</location>
        <topology evidence="1">Lipid-anchor</topology>
        <orientation evidence="1">Cytoplasmic side</orientation>
    </subcellularLocation>
</comment>
<protein>
    <submittedName>
        <fullName evidence="13">Uncharacterized protein</fullName>
    </submittedName>
</protein>
<evidence type="ECO:0000256" key="3">
    <source>
        <dbReference type="ARBA" id="ARBA00022481"/>
    </source>
</evidence>
<evidence type="ECO:0000256" key="9">
    <source>
        <dbReference type="ARBA" id="ARBA00025701"/>
    </source>
</evidence>
<proteinExistence type="inferred from homology"/>
<evidence type="ECO:0000256" key="7">
    <source>
        <dbReference type="ARBA" id="ARBA00023289"/>
    </source>
</evidence>
<keyword evidence="5" id="KW-0564">Palmitate</keyword>
<keyword evidence="4" id="KW-0472">Membrane</keyword>
<dbReference type="GO" id="GO:0030659">
    <property type="term" value="C:cytoplasmic vesicle membrane"/>
    <property type="evidence" value="ECO:0007669"/>
    <property type="project" value="UniProtKB-SubCell"/>
</dbReference>
<evidence type="ECO:0000256" key="8">
    <source>
        <dbReference type="ARBA" id="ARBA00025256"/>
    </source>
</evidence>
<dbReference type="PANTHER" id="PTHR45806">
    <property type="entry name" value="SYNAPTOBREVIN HOMOLOG YKT6"/>
    <property type="match status" value="1"/>
</dbReference>
<dbReference type="CDD" id="cd15867">
    <property type="entry name" value="R-SNARE_YKT6"/>
    <property type="match status" value="1"/>
</dbReference>
<keyword evidence="14" id="KW-1185">Reference proteome</keyword>
<dbReference type="GO" id="GO:0006888">
    <property type="term" value="P:endoplasmic reticulum to Golgi vesicle-mediated transport"/>
    <property type="evidence" value="ECO:0007669"/>
    <property type="project" value="TreeGrafter"/>
</dbReference>
<evidence type="ECO:0000256" key="2">
    <source>
        <dbReference type="ARBA" id="ARBA00008025"/>
    </source>
</evidence>
<keyword evidence="7" id="KW-0636">Prenylation</keyword>
<name>A0A9Q0M0U7_BLOTA</name>
<dbReference type="SUPFAM" id="SSF58038">
    <property type="entry name" value="SNARE fusion complex"/>
    <property type="match status" value="1"/>
</dbReference>
<dbReference type="InterPro" id="IPR042855">
    <property type="entry name" value="V_SNARE_CC"/>
</dbReference>
<dbReference type="PANTHER" id="PTHR45806:SF1">
    <property type="entry name" value="SYNAPTOBREVIN HOMOLOG YKT6"/>
    <property type="match status" value="1"/>
</dbReference>
<dbReference type="AlphaFoldDB" id="A0A9Q0M0U7"/>
<evidence type="ECO:0000256" key="4">
    <source>
        <dbReference type="ARBA" id="ARBA00023136"/>
    </source>
</evidence>
<dbReference type="Gene3D" id="1.20.5.110">
    <property type="match status" value="1"/>
</dbReference>
<dbReference type="Proteomes" id="UP001142055">
    <property type="component" value="Chromosome 4"/>
</dbReference>
<dbReference type="InterPro" id="IPR011012">
    <property type="entry name" value="Longin-like_dom_sf"/>
</dbReference>
<comment type="caution">
    <text evidence="13">The sequence shown here is derived from an EMBL/GenBank/DDBJ whole genome shotgun (WGS) entry which is preliminary data.</text>
</comment>
<dbReference type="PROSITE" id="PS50859">
    <property type="entry name" value="LONGIN"/>
    <property type="match status" value="1"/>
</dbReference>
<dbReference type="Pfam" id="PF13774">
    <property type="entry name" value="Longin"/>
    <property type="match status" value="1"/>
</dbReference>
<evidence type="ECO:0000256" key="1">
    <source>
        <dbReference type="ARBA" id="ARBA00004444"/>
    </source>
</evidence>
<feature type="domain" description="V-SNARE coiled-coil homology" evidence="12">
    <location>
        <begin position="140"/>
        <end position="200"/>
    </location>
</feature>
<evidence type="ECO:0000256" key="5">
    <source>
        <dbReference type="ARBA" id="ARBA00023139"/>
    </source>
</evidence>
<dbReference type="OMA" id="HYIGIIR"/>
<dbReference type="InterPro" id="IPR010908">
    <property type="entry name" value="Longin_dom"/>
</dbReference>
<organism evidence="13 14">
    <name type="scientific">Blomia tropicalis</name>
    <name type="common">Mite</name>
    <dbReference type="NCBI Taxonomy" id="40697"/>
    <lineage>
        <taxon>Eukaryota</taxon>
        <taxon>Metazoa</taxon>
        <taxon>Ecdysozoa</taxon>
        <taxon>Arthropoda</taxon>
        <taxon>Chelicerata</taxon>
        <taxon>Arachnida</taxon>
        <taxon>Acari</taxon>
        <taxon>Acariformes</taxon>
        <taxon>Sarcoptiformes</taxon>
        <taxon>Astigmata</taxon>
        <taxon>Glycyphagoidea</taxon>
        <taxon>Echimyopodidae</taxon>
        <taxon>Blomia</taxon>
    </lineage>
</organism>
<evidence type="ECO:0000259" key="11">
    <source>
        <dbReference type="PROSITE" id="PS50859"/>
    </source>
</evidence>
<dbReference type="InterPro" id="IPR045848">
    <property type="entry name" value="R-SNARE_YKT6"/>
</dbReference>
<evidence type="ECO:0000256" key="10">
    <source>
        <dbReference type="PROSITE-ProRule" id="PRU00290"/>
    </source>
</evidence>
<comment type="function">
    <text evidence="8">Vesicular soluble NSF attachment protein receptor (v-SNARE) mediating vesicle docking and fusion to a specific acceptor cellular compartment. Functions in endoplasmic reticulum to Golgi transport; as part of a SNARE complex composed of GOSR1, GOSR2 and STX5. Functions in early/recycling endosome to TGN transport; as part of a SNARE complex composed of BET1L, GOSR1 and STX5. Has a S-palmitoyl transferase activity.</text>
</comment>
<evidence type="ECO:0000259" key="12">
    <source>
        <dbReference type="PROSITE" id="PS50892"/>
    </source>
</evidence>
<dbReference type="GO" id="GO:0005484">
    <property type="term" value="F:SNAP receptor activity"/>
    <property type="evidence" value="ECO:0007669"/>
    <property type="project" value="TreeGrafter"/>
</dbReference>
<feature type="domain" description="Longin" evidence="11">
    <location>
        <begin position="10"/>
        <end position="129"/>
    </location>
</feature>
<comment type="similarity">
    <text evidence="2">Belongs to the synaptobrevin family.</text>
</comment>
<dbReference type="CDD" id="cd14824">
    <property type="entry name" value="Longin"/>
    <property type="match status" value="1"/>
</dbReference>